<protein>
    <submittedName>
        <fullName evidence="2">Uncharacterized protein</fullName>
    </submittedName>
</protein>
<reference evidence="2 3" key="1">
    <citation type="journal article" date="2019" name="Sci. Rep.">
        <title>Orb-weaving spider Araneus ventricosus genome elucidates the spidroin gene catalogue.</title>
        <authorList>
            <person name="Kono N."/>
            <person name="Nakamura H."/>
            <person name="Ohtoshi R."/>
            <person name="Moran D.A.P."/>
            <person name="Shinohara A."/>
            <person name="Yoshida Y."/>
            <person name="Fujiwara M."/>
            <person name="Mori M."/>
            <person name="Tomita M."/>
            <person name="Arakawa K."/>
        </authorList>
    </citation>
    <scope>NUCLEOTIDE SEQUENCE [LARGE SCALE GENOMIC DNA]</scope>
</reference>
<accession>A0A4Y2UYS8</accession>
<evidence type="ECO:0000256" key="1">
    <source>
        <dbReference type="SAM" id="MobiDB-lite"/>
    </source>
</evidence>
<proteinExistence type="predicted"/>
<dbReference type="EMBL" id="BGPR01041327">
    <property type="protein sequence ID" value="GBO17588.1"/>
    <property type="molecule type" value="Genomic_DNA"/>
</dbReference>
<name>A0A4Y2UYS8_ARAVE</name>
<gene>
    <name evidence="2" type="ORF">AVEN_217741_1</name>
</gene>
<keyword evidence="3" id="KW-1185">Reference proteome</keyword>
<sequence>MGPVRLAPARWPALDGTDMIFFQLTGVASQQCRSYGWEEVELVIPIQSTQDFVQIPCRSGYFVQKNDSGQRLITSDSLALLVEMKKSMEKGQEEMKDRMERQEEMKKMESIKKK</sequence>
<evidence type="ECO:0000313" key="3">
    <source>
        <dbReference type="Proteomes" id="UP000499080"/>
    </source>
</evidence>
<dbReference type="AlphaFoldDB" id="A0A4Y2UYS8"/>
<organism evidence="2 3">
    <name type="scientific">Araneus ventricosus</name>
    <name type="common">Orbweaver spider</name>
    <name type="synonym">Epeira ventricosa</name>
    <dbReference type="NCBI Taxonomy" id="182803"/>
    <lineage>
        <taxon>Eukaryota</taxon>
        <taxon>Metazoa</taxon>
        <taxon>Ecdysozoa</taxon>
        <taxon>Arthropoda</taxon>
        <taxon>Chelicerata</taxon>
        <taxon>Arachnida</taxon>
        <taxon>Araneae</taxon>
        <taxon>Araneomorphae</taxon>
        <taxon>Entelegynae</taxon>
        <taxon>Araneoidea</taxon>
        <taxon>Araneidae</taxon>
        <taxon>Araneus</taxon>
    </lineage>
</organism>
<comment type="caution">
    <text evidence="2">The sequence shown here is derived from an EMBL/GenBank/DDBJ whole genome shotgun (WGS) entry which is preliminary data.</text>
</comment>
<evidence type="ECO:0000313" key="2">
    <source>
        <dbReference type="EMBL" id="GBO17588.1"/>
    </source>
</evidence>
<dbReference type="Proteomes" id="UP000499080">
    <property type="component" value="Unassembled WGS sequence"/>
</dbReference>
<feature type="region of interest" description="Disordered" evidence="1">
    <location>
        <begin position="89"/>
        <end position="114"/>
    </location>
</feature>